<evidence type="ECO:0000313" key="8">
    <source>
        <dbReference type="EMBL" id="RHF53365.1"/>
    </source>
</evidence>
<comment type="caution">
    <text evidence="8">The sequence shown here is derived from an EMBL/GenBank/DDBJ whole genome shotgun (WGS) entry which is preliminary data.</text>
</comment>
<dbReference type="SUPFAM" id="SSF103473">
    <property type="entry name" value="MFS general substrate transporter"/>
    <property type="match status" value="1"/>
</dbReference>
<sequence>MQREKLWTPEFLGMGGSNLFLFMSQYIMVAALPIFIMDTLGGGDMEAGLAMTAFQIGAVSCRPLAGRIIDAVNKQKLMRGATAAFFLVMFAFNWFHSEQAIYVLRLLHGCIFALATTAAAAMAALVLPASRKGEGIGYFALSTNLAMVVGPLIGLLIIGNLGGTALFVFMTALAILTFLTANARRLPDEVIRPAKRPKKGFHLSDFIERRSLAPALLGGMVFFAYGGILTFIPLYAKSLGLQAETSLFFVVFAFVIILTRPVIGRLFDEKGPDWTVWPGFAFFAAGMVFFSQVTTLVGLLGAAALLGIGFGALSPAFQTLAVQSAPASRAGVATATYFWSLDISVGLAAVLLSIVAAQCGYPFMYGVVSTAIIALNAALYFLWRRSKLHKLRKLQKARRAHSM</sequence>
<feature type="transmembrane region" description="Helical" evidence="6">
    <location>
        <begin position="363"/>
        <end position="383"/>
    </location>
</feature>
<dbReference type="GO" id="GO:0005886">
    <property type="term" value="C:plasma membrane"/>
    <property type="evidence" value="ECO:0007669"/>
    <property type="project" value="UniProtKB-SubCell"/>
</dbReference>
<feature type="transmembrane region" description="Helical" evidence="6">
    <location>
        <begin position="102"/>
        <end position="126"/>
    </location>
</feature>
<dbReference type="AlphaFoldDB" id="A0A414NZN9"/>
<dbReference type="InterPro" id="IPR036259">
    <property type="entry name" value="MFS_trans_sf"/>
</dbReference>
<feature type="transmembrane region" description="Helical" evidence="6">
    <location>
        <begin position="12"/>
        <end position="36"/>
    </location>
</feature>
<dbReference type="OrthoDB" id="9814001at2"/>
<evidence type="ECO:0000256" key="5">
    <source>
        <dbReference type="ARBA" id="ARBA00023136"/>
    </source>
</evidence>
<dbReference type="InterPro" id="IPR020846">
    <property type="entry name" value="MFS_dom"/>
</dbReference>
<keyword evidence="5 6" id="KW-0472">Membrane</keyword>
<proteinExistence type="predicted"/>
<evidence type="ECO:0000256" key="4">
    <source>
        <dbReference type="ARBA" id="ARBA00022989"/>
    </source>
</evidence>
<protein>
    <submittedName>
        <fullName evidence="8">MFS transporter</fullName>
    </submittedName>
</protein>
<feature type="transmembrane region" description="Helical" evidence="6">
    <location>
        <begin position="164"/>
        <end position="183"/>
    </location>
</feature>
<comment type="subcellular location">
    <subcellularLocation>
        <location evidence="1">Cell membrane</location>
        <topology evidence="1">Multi-pass membrane protein</topology>
    </subcellularLocation>
</comment>
<evidence type="ECO:0000256" key="6">
    <source>
        <dbReference type="SAM" id="Phobius"/>
    </source>
</evidence>
<evidence type="ECO:0000256" key="1">
    <source>
        <dbReference type="ARBA" id="ARBA00004651"/>
    </source>
</evidence>
<dbReference type="CDD" id="cd17489">
    <property type="entry name" value="MFS_YfcJ_like"/>
    <property type="match status" value="1"/>
</dbReference>
<feature type="transmembrane region" description="Helical" evidence="6">
    <location>
        <begin position="296"/>
        <end position="317"/>
    </location>
</feature>
<dbReference type="Gene3D" id="1.20.1250.20">
    <property type="entry name" value="MFS general substrate transporter like domains"/>
    <property type="match status" value="1"/>
</dbReference>
<dbReference type="PROSITE" id="PS50850">
    <property type="entry name" value="MFS"/>
    <property type="match status" value="1"/>
</dbReference>
<keyword evidence="2" id="KW-0813">Transport</keyword>
<dbReference type="EMBL" id="QRHE01000001">
    <property type="protein sequence ID" value="RHF53365.1"/>
    <property type="molecule type" value="Genomic_DNA"/>
</dbReference>
<organism evidence="8 9">
    <name type="scientific">Mitsuokella multacida</name>
    <dbReference type="NCBI Taxonomy" id="52226"/>
    <lineage>
        <taxon>Bacteria</taxon>
        <taxon>Bacillati</taxon>
        <taxon>Bacillota</taxon>
        <taxon>Negativicutes</taxon>
        <taxon>Selenomonadales</taxon>
        <taxon>Selenomonadaceae</taxon>
        <taxon>Mitsuokella</taxon>
    </lineage>
</organism>
<dbReference type="InterPro" id="IPR052714">
    <property type="entry name" value="MFS_Exporter"/>
</dbReference>
<evidence type="ECO:0000259" key="7">
    <source>
        <dbReference type="PROSITE" id="PS50850"/>
    </source>
</evidence>
<name>A0A414NZN9_9FIRM</name>
<gene>
    <name evidence="8" type="ORF">DW674_00430</name>
</gene>
<feature type="transmembrane region" description="Helical" evidence="6">
    <location>
        <begin position="212"/>
        <end position="235"/>
    </location>
</feature>
<dbReference type="PANTHER" id="PTHR23531">
    <property type="entry name" value="QUINOLENE RESISTANCE PROTEIN NORA"/>
    <property type="match status" value="1"/>
</dbReference>
<feature type="transmembrane region" description="Helical" evidence="6">
    <location>
        <begin position="247"/>
        <end position="267"/>
    </location>
</feature>
<evidence type="ECO:0000256" key="3">
    <source>
        <dbReference type="ARBA" id="ARBA00022692"/>
    </source>
</evidence>
<dbReference type="GO" id="GO:0022857">
    <property type="term" value="F:transmembrane transporter activity"/>
    <property type="evidence" value="ECO:0007669"/>
    <property type="project" value="InterPro"/>
</dbReference>
<accession>A0A414NZN9</accession>
<dbReference type="Pfam" id="PF07690">
    <property type="entry name" value="MFS_1"/>
    <property type="match status" value="1"/>
</dbReference>
<evidence type="ECO:0000256" key="2">
    <source>
        <dbReference type="ARBA" id="ARBA00022448"/>
    </source>
</evidence>
<keyword evidence="3 6" id="KW-0812">Transmembrane</keyword>
<feature type="transmembrane region" description="Helical" evidence="6">
    <location>
        <begin position="337"/>
        <end position="357"/>
    </location>
</feature>
<feature type="transmembrane region" description="Helical" evidence="6">
    <location>
        <begin position="77"/>
        <end position="96"/>
    </location>
</feature>
<evidence type="ECO:0000313" key="9">
    <source>
        <dbReference type="Proteomes" id="UP000283442"/>
    </source>
</evidence>
<dbReference type="InterPro" id="IPR011701">
    <property type="entry name" value="MFS"/>
</dbReference>
<dbReference type="RefSeq" id="WP_118174345.1">
    <property type="nucleotide sequence ID" value="NZ_QRHE01000001.1"/>
</dbReference>
<feature type="transmembrane region" description="Helical" evidence="6">
    <location>
        <begin position="274"/>
        <end position="290"/>
    </location>
</feature>
<dbReference type="PANTHER" id="PTHR23531:SF2">
    <property type="entry name" value="PERMEASE"/>
    <property type="match status" value="1"/>
</dbReference>
<reference evidence="8 9" key="1">
    <citation type="submission" date="2018-08" db="EMBL/GenBank/DDBJ databases">
        <title>A genome reference for cultivated species of the human gut microbiota.</title>
        <authorList>
            <person name="Zou Y."/>
            <person name="Xue W."/>
            <person name="Luo G."/>
        </authorList>
    </citation>
    <scope>NUCLEOTIDE SEQUENCE [LARGE SCALE GENOMIC DNA]</scope>
    <source>
        <strain evidence="8 9">AM25-21AC</strain>
    </source>
</reference>
<dbReference type="Proteomes" id="UP000283442">
    <property type="component" value="Unassembled WGS sequence"/>
</dbReference>
<keyword evidence="4 6" id="KW-1133">Transmembrane helix</keyword>
<feature type="transmembrane region" description="Helical" evidence="6">
    <location>
        <begin position="138"/>
        <end position="158"/>
    </location>
</feature>
<feature type="domain" description="Major facilitator superfamily (MFS) profile" evidence="7">
    <location>
        <begin position="10"/>
        <end position="387"/>
    </location>
</feature>